<name>A0A8J7VV23_9GAMM</name>
<keyword evidence="7 8" id="KW-0066">ATP synthesis</keyword>
<evidence type="ECO:0000256" key="2">
    <source>
        <dbReference type="ARBA" id="ARBA00022448"/>
    </source>
</evidence>
<comment type="similarity">
    <text evidence="8">Belongs to the ATPase delta chain family.</text>
</comment>
<dbReference type="NCBIfam" id="TIGR01145">
    <property type="entry name" value="ATP_synt_delta"/>
    <property type="match status" value="1"/>
</dbReference>
<proteinExistence type="inferred from homology"/>
<keyword evidence="3 8" id="KW-0375">Hydrogen ion transport</keyword>
<evidence type="ECO:0000256" key="7">
    <source>
        <dbReference type="ARBA" id="ARBA00023310"/>
    </source>
</evidence>
<dbReference type="GO" id="GO:0046933">
    <property type="term" value="F:proton-transporting ATP synthase activity, rotational mechanism"/>
    <property type="evidence" value="ECO:0007669"/>
    <property type="project" value="UniProtKB-UniRule"/>
</dbReference>
<dbReference type="AlphaFoldDB" id="A0A8J7VV23"/>
<reference evidence="9" key="2">
    <citation type="submission" date="2021-04" db="EMBL/GenBank/DDBJ databases">
        <authorList>
            <person name="Karlyshev A.V."/>
        </authorList>
    </citation>
    <scope>NUCLEOTIDE SEQUENCE</scope>
    <source>
        <strain evidence="9">LMG 29479</strain>
    </source>
</reference>
<dbReference type="Pfam" id="PF00213">
    <property type="entry name" value="OSCP"/>
    <property type="match status" value="1"/>
</dbReference>
<dbReference type="InterPro" id="IPR026015">
    <property type="entry name" value="ATP_synth_OSCP/delta_N_sf"/>
</dbReference>
<keyword evidence="11" id="KW-1185">Reference proteome</keyword>
<keyword evidence="6 8" id="KW-0139">CF(1)</keyword>
<gene>
    <name evidence="8" type="primary">atpH</name>
    <name evidence="10" type="ORF">KB893_012700</name>
    <name evidence="9" type="ORF">KB893_13130</name>
</gene>
<sequence>MSNAITFARPYARAAFASAQGASRVPQWSAALGFAAAVAADPRIEELLGDPRPTAADKIALLLPEGGADEGFQAFLGLLAENGRLDVLPEISALFEQQRAEADRVVKATVTSAVRLDDADLARLKASLKARFGREVELTPAVDESLIAGAVIDAGDVVIDGSLRSKLARLESALAH</sequence>
<evidence type="ECO:0000313" key="10">
    <source>
        <dbReference type="EMBL" id="MBS7457990.1"/>
    </source>
</evidence>
<keyword evidence="4 8" id="KW-0406">Ion transport</keyword>
<evidence type="ECO:0000256" key="5">
    <source>
        <dbReference type="ARBA" id="ARBA00023136"/>
    </source>
</evidence>
<evidence type="ECO:0000256" key="8">
    <source>
        <dbReference type="HAMAP-Rule" id="MF_01416"/>
    </source>
</evidence>
<dbReference type="RefSeq" id="WP_211927358.1">
    <property type="nucleotide sequence ID" value="NZ_JAGQFT020000008.1"/>
</dbReference>
<evidence type="ECO:0000313" key="9">
    <source>
        <dbReference type="EMBL" id="MBR0563449.1"/>
    </source>
</evidence>
<dbReference type="Gene3D" id="1.10.520.20">
    <property type="entry name" value="N-terminal domain of the delta subunit of the F1F0-ATP synthase"/>
    <property type="match status" value="1"/>
</dbReference>
<dbReference type="PANTHER" id="PTHR11910">
    <property type="entry name" value="ATP SYNTHASE DELTA CHAIN"/>
    <property type="match status" value="1"/>
</dbReference>
<evidence type="ECO:0000256" key="1">
    <source>
        <dbReference type="ARBA" id="ARBA00004370"/>
    </source>
</evidence>
<keyword evidence="5 8" id="KW-0472">Membrane</keyword>
<comment type="function">
    <text evidence="8">F(1)F(0) ATP synthase produces ATP from ADP in the presence of a proton or sodium gradient. F-type ATPases consist of two structural domains, F(1) containing the extramembraneous catalytic core and F(0) containing the membrane proton channel, linked together by a central stalk and a peripheral stalk. During catalysis, ATP synthesis in the catalytic domain of F(1) is coupled via a rotary mechanism of the central stalk subunits to proton translocation.</text>
</comment>
<evidence type="ECO:0000256" key="6">
    <source>
        <dbReference type="ARBA" id="ARBA00023196"/>
    </source>
</evidence>
<dbReference type="InterPro" id="IPR000711">
    <property type="entry name" value="ATPase_OSCP/dsu"/>
</dbReference>
<accession>A0A8J7VV23</accession>
<keyword evidence="2 8" id="KW-0813">Transport</keyword>
<keyword evidence="8" id="KW-1003">Cell membrane</keyword>
<evidence type="ECO:0000256" key="3">
    <source>
        <dbReference type="ARBA" id="ARBA00022781"/>
    </source>
</evidence>
<protein>
    <recommendedName>
        <fullName evidence="8">ATP synthase subunit delta</fullName>
    </recommendedName>
    <alternativeName>
        <fullName evidence="8">ATP synthase F(1) sector subunit delta</fullName>
    </alternativeName>
    <alternativeName>
        <fullName evidence="8">F-type ATPase subunit delta</fullName>
        <shortName evidence="8">F-ATPase subunit delta</shortName>
    </alternativeName>
</protein>
<dbReference type="SUPFAM" id="SSF47928">
    <property type="entry name" value="N-terminal domain of the delta subunit of the F1F0-ATP synthase"/>
    <property type="match status" value="1"/>
</dbReference>
<dbReference type="HAMAP" id="MF_01416">
    <property type="entry name" value="ATP_synth_delta_bact"/>
    <property type="match status" value="1"/>
</dbReference>
<dbReference type="EMBL" id="JAGQFT010000133">
    <property type="protein sequence ID" value="MBR0563449.1"/>
    <property type="molecule type" value="Genomic_DNA"/>
</dbReference>
<comment type="caution">
    <text evidence="9">The sequence shown here is derived from an EMBL/GenBank/DDBJ whole genome shotgun (WGS) entry which is preliminary data.</text>
</comment>
<reference evidence="10 11" key="1">
    <citation type="journal article" date="2021" name="Microbiol. Resour. Announc.">
        <title>Draft Genome Sequence of Coralloluteibacterium stylophorae LMG 29479T.</title>
        <authorList>
            <person name="Karlyshev A.V."/>
            <person name="Kudryashova E.B."/>
            <person name="Ariskina E.V."/>
            <person name="Conroy A.P."/>
            <person name="Abidueva E.Y."/>
        </authorList>
    </citation>
    <scope>NUCLEOTIDE SEQUENCE [LARGE SCALE GENOMIC DNA]</scope>
    <source>
        <strain evidence="10 11">LMG 29479</strain>
    </source>
</reference>
<dbReference type="EMBL" id="JAGQFT020000008">
    <property type="protein sequence ID" value="MBS7457990.1"/>
    <property type="molecule type" value="Genomic_DNA"/>
</dbReference>
<comment type="function">
    <text evidence="8">This protein is part of the stalk that links CF(0) to CF(1). It either transmits conformational changes from CF(0) to CF(1) or is implicated in proton conduction.</text>
</comment>
<dbReference type="GO" id="GO:0045259">
    <property type="term" value="C:proton-transporting ATP synthase complex"/>
    <property type="evidence" value="ECO:0007669"/>
    <property type="project" value="UniProtKB-KW"/>
</dbReference>
<dbReference type="Proteomes" id="UP000675747">
    <property type="component" value="Unassembled WGS sequence"/>
</dbReference>
<evidence type="ECO:0000313" key="11">
    <source>
        <dbReference type="Proteomes" id="UP000675747"/>
    </source>
</evidence>
<organism evidence="9">
    <name type="scientific">Coralloluteibacterium stylophorae</name>
    <dbReference type="NCBI Taxonomy" id="1776034"/>
    <lineage>
        <taxon>Bacteria</taxon>
        <taxon>Pseudomonadati</taxon>
        <taxon>Pseudomonadota</taxon>
        <taxon>Gammaproteobacteria</taxon>
        <taxon>Lysobacterales</taxon>
        <taxon>Lysobacteraceae</taxon>
        <taxon>Coralloluteibacterium</taxon>
    </lineage>
</organism>
<evidence type="ECO:0000256" key="4">
    <source>
        <dbReference type="ARBA" id="ARBA00023065"/>
    </source>
</evidence>
<dbReference type="NCBIfam" id="NF004402">
    <property type="entry name" value="PRK05758.2-2"/>
    <property type="match status" value="1"/>
</dbReference>
<dbReference type="PRINTS" id="PR00125">
    <property type="entry name" value="ATPASEDELTA"/>
</dbReference>
<comment type="subcellular location">
    <subcellularLocation>
        <location evidence="8">Cell membrane</location>
        <topology evidence="8">Peripheral membrane protein</topology>
    </subcellularLocation>
    <subcellularLocation>
        <location evidence="1">Membrane</location>
    </subcellularLocation>
</comment>
<dbReference type="GO" id="GO:0005886">
    <property type="term" value="C:plasma membrane"/>
    <property type="evidence" value="ECO:0007669"/>
    <property type="project" value="UniProtKB-SubCell"/>
</dbReference>